<feature type="domain" description="HTH marR-type" evidence="1">
    <location>
        <begin position="4"/>
        <end position="135"/>
    </location>
</feature>
<gene>
    <name evidence="2" type="ORF">HG542_02635</name>
</gene>
<proteinExistence type="predicted"/>
<dbReference type="SUPFAM" id="SSF46785">
    <property type="entry name" value="Winged helix' DNA-binding domain"/>
    <property type="match status" value="1"/>
</dbReference>
<dbReference type="Gene3D" id="1.10.10.10">
    <property type="entry name" value="Winged helix-like DNA-binding domain superfamily/Winged helix DNA-binding domain"/>
    <property type="match status" value="1"/>
</dbReference>
<evidence type="ECO:0000313" key="3">
    <source>
        <dbReference type="Proteomes" id="UP000587462"/>
    </source>
</evidence>
<evidence type="ECO:0000259" key="1">
    <source>
        <dbReference type="PROSITE" id="PS50995"/>
    </source>
</evidence>
<protein>
    <submittedName>
        <fullName evidence="2">MarR family transcriptional regulator</fullName>
    </submittedName>
</protein>
<dbReference type="AlphaFoldDB" id="A0A7Y7B023"/>
<dbReference type="RefSeq" id="WP_171078343.1">
    <property type="nucleotide sequence ID" value="NZ_BNBU01000001.1"/>
</dbReference>
<dbReference type="GO" id="GO:0003700">
    <property type="term" value="F:DNA-binding transcription factor activity"/>
    <property type="evidence" value="ECO:0007669"/>
    <property type="project" value="InterPro"/>
</dbReference>
<sequence length="144" mass="15597">MDTATEFGRLIGPLRRAVLRTRRAAELPDLPEAQIELLRALAEAGPLSPRQAAHRLRLAPSTISNLVRTMTAAGLVERKPSATDLRTVHLIATPTALEMLHTYDRTSTAALHRALANLAPDNREAIERALPALGELLTALEADS</sequence>
<dbReference type="PANTHER" id="PTHR33164">
    <property type="entry name" value="TRANSCRIPTIONAL REGULATOR, MARR FAMILY"/>
    <property type="match status" value="1"/>
</dbReference>
<reference evidence="2 3" key="1">
    <citation type="submission" date="2020-04" db="EMBL/GenBank/DDBJ databases">
        <title>Draft Genome Sequence of Streptomyces morookaense DSM 40503, an 8-azaguanine-producing strain.</title>
        <authorList>
            <person name="Qi J."/>
            <person name="Gao J.-M."/>
        </authorList>
    </citation>
    <scope>NUCLEOTIDE SEQUENCE [LARGE SCALE GENOMIC DNA]</scope>
    <source>
        <strain evidence="2 3">DSM 40503</strain>
    </source>
</reference>
<dbReference type="InterPro" id="IPR000835">
    <property type="entry name" value="HTH_MarR-typ"/>
</dbReference>
<dbReference type="InterPro" id="IPR039422">
    <property type="entry name" value="MarR/SlyA-like"/>
</dbReference>
<organism evidence="2 3">
    <name type="scientific">Streptomyces morookaense</name>
    <name type="common">Streptoverticillium morookaense</name>
    <dbReference type="NCBI Taxonomy" id="1970"/>
    <lineage>
        <taxon>Bacteria</taxon>
        <taxon>Bacillati</taxon>
        <taxon>Actinomycetota</taxon>
        <taxon>Actinomycetes</taxon>
        <taxon>Kitasatosporales</taxon>
        <taxon>Streptomycetaceae</taxon>
        <taxon>Streptomyces</taxon>
    </lineage>
</organism>
<name>A0A7Y7B023_STRMO</name>
<dbReference type="PROSITE" id="PS50995">
    <property type="entry name" value="HTH_MARR_2"/>
    <property type="match status" value="1"/>
</dbReference>
<dbReference type="Proteomes" id="UP000587462">
    <property type="component" value="Unassembled WGS sequence"/>
</dbReference>
<dbReference type="InterPro" id="IPR036388">
    <property type="entry name" value="WH-like_DNA-bd_sf"/>
</dbReference>
<dbReference type="SMART" id="SM00347">
    <property type="entry name" value="HTH_MARR"/>
    <property type="match status" value="1"/>
</dbReference>
<keyword evidence="3" id="KW-1185">Reference proteome</keyword>
<evidence type="ECO:0000313" key="2">
    <source>
        <dbReference type="EMBL" id="NVK76553.1"/>
    </source>
</evidence>
<comment type="caution">
    <text evidence="2">The sequence shown here is derived from an EMBL/GenBank/DDBJ whole genome shotgun (WGS) entry which is preliminary data.</text>
</comment>
<accession>A0A7Y7B023</accession>
<dbReference type="EMBL" id="JABBXF010000004">
    <property type="protein sequence ID" value="NVK76553.1"/>
    <property type="molecule type" value="Genomic_DNA"/>
</dbReference>
<dbReference type="Pfam" id="PF12802">
    <property type="entry name" value="MarR_2"/>
    <property type="match status" value="1"/>
</dbReference>
<dbReference type="InterPro" id="IPR036390">
    <property type="entry name" value="WH_DNA-bd_sf"/>
</dbReference>
<dbReference type="PANTHER" id="PTHR33164:SF103">
    <property type="entry name" value="REGULATORY PROTEIN MARR"/>
    <property type="match status" value="1"/>
</dbReference>
<dbReference type="GO" id="GO:0006950">
    <property type="term" value="P:response to stress"/>
    <property type="evidence" value="ECO:0007669"/>
    <property type="project" value="TreeGrafter"/>
</dbReference>